<comment type="caution">
    <text evidence="6">The sequence shown here is derived from an EMBL/GenBank/DDBJ whole genome shotgun (WGS) entry which is preliminary data.</text>
</comment>
<dbReference type="AlphaFoldDB" id="A0AAD4MPF7"/>
<evidence type="ECO:0000256" key="2">
    <source>
        <dbReference type="ARBA" id="ARBA00022679"/>
    </source>
</evidence>
<dbReference type="CDD" id="cd03357">
    <property type="entry name" value="LbH_MAT_GAT"/>
    <property type="match status" value="1"/>
</dbReference>
<evidence type="ECO:0000256" key="4">
    <source>
        <dbReference type="ARBA" id="ARBA00023315"/>
    </source>
</evidence>
<dbReference type="Gene3D" id="2.160.10.10">
    <property type="entry name" value="Hexapeptide repeat proteins"/>
    <property type="match status" value="1"/>
</dbReference>
<evidence type="ECO:0000313" key="7">
    <source>
        <dbReference type="Proteomes" id="UP001201812"/>
    </source>
</evidence>
<keyword evidence="4" id="KW-0012">Acyltransferase</keyword>
<dbReference type="SUPFAM" id="SSF51161">
    <property type="entry name" value="Trimeric LpxA-like enzymes"/>
    <property type="match status" value="1"/>
</dbReference>
<keyword evidence="2 6" id="KW-0808">Transferase</keyword>
<dbReference type="SMART" id="SM01266">
    <property type="entry name" value="Mac"/>
    <property type="match status" value="1"/>
</dbReference>
<reference evidence="6" key="1">
    <citation type="submission" date="2022-01" db="EMBL/GenBank/DDBJ databases">
        <title>Genome Sequence Resource for Two Populations of Ditylenchus destructor, the Migratory Endoparasitic Phytonematode.</title>
        <authorList>
            <person name="Zhang H."/>
            <person name="Lin R."/>
            <person name="Xie B."/>
        </authorList>
    </citation>
    <scope>NUCLEOTIDE SEQUENCE</scope>
    <source>
        <strain evidence="6">BazhouSP</strain>
    </source>
</reference>
<evidence type="ECO:0000256" key="3">
    <source>
        <dbReference type="ARBA" id="ARBA00022737"/>
    </source>
</evidence>
<dbReference type="InterPro" id="IPR011004">
    <property type="entry name" value="Trimer_LpxA-like_sf"/>
</dbReference>
<dbReference type="Pfam" id="PF00132">
    <property type="entry name" value="Hexapep"/>
    <property type="match status" value="1"/>
</dbReference>
<evidence type="ECO:0000256" key="1">
    <source>
        <dbReference type="ARBA" id="ARBA00007274"/>
    </source>
</evidence>
<dbReference type="GO" id="GO:0008870">
    <property type="term" value="F:galactoside O-acetyltransferase activity"/>
    <property type="evidence" value="ECO:0007669"/>
    <property type="project" value="TreeGrafter"/>
</dbReference>
<dbReference type="InterPro" id="IPR039369">
    <property type="entry name" value="LacA-like"/>
</dbReference>
<comment type="similarity">
    <text evidence="1">Belongs to the transferase hexapeptide repeat family.</text>
</comment>
<evidence type="ECO:0000313" key="6">
    <source>
        <dbReference type="EMBL" id="KAI1702467.1"/>
    </source>
</evidence>
<dbReference type="Pfam" id="PF12464">
    <property type="entry name" value="Mac"/>
    <property type="match status" value="1"/>
</dbReference>
<accession>A0AAD4MPF7</accession>
<name>A0AAD4MPF7_9BILA</name>
<dbReference type="PANTHER" id="PTHR43017">
    <property type="entry name" value="GALACTOSIDE O-ACETYLTRANSFERASE"/>
    <property type="match status" value="1"/>
</dbReference>
<gene>
    <name evidence="6" type="ORF">DdX_15478</name>
</gene>
<protein>
    <submittedName>
        <fullName evidence="6">Bacterial transferase hexapeptide (Six repeats) domain-containing protein</fullName>
    </submittedName>
</protein>
<dbReference type="Proteomes" id="UP001201812">
    <property type="component" value="Unassembled WGS sequence"/>
</dbReference>
<keyword evidence="3" id="KW-0677">Repeat</keyword>
<dbReference type="InterPro" id="IPR001451">
    <property type="entry name" value="Hexapep"/>
</dbReference>
<evidence type="ECO:0000259" key="5">
    <source>
        <dbReference type="SMART" id="SM01266"/>
    </source>
</evidence>
<sequence length="200" mass="21911">MEQLPEELAKAARGELYDANYDPETLKLRQDCKAKLWEYNNLHPHKTDERTAILKNLIGKTGKAVWIEPPFLCDYGFNIELGENFYANYNLVILDATKVTIGSNCFIAPNVGIYTAGHPLDAARRNAGLEYALPVTIGDNVWIGAGVHILPGAIIGDNCVIGAGSVVTRGTIPPNMVAAGNPCRVIREITEEDAKREKFS</sequence>
<dbReference type="FunFam" id="2.160.10.10:FF:000008">
    <property type="entry name" value="Maltose O-acetyltransferase"/>
    <property type="match status" value="1"/>
</dbReference>
<dbReference type="InterPro" id="IPR024688">
    <property type="entry name" value="Mac_dom"/>
</dbReference>
<dbReference type="EMBL" id="JAKKPZ010000098">
    <property type="protein sequence ID" value="KAI1702467.1"/>
    <property type="molecule type" value="Genomic_DNA"/>
</dbReference>
<keyword evidence="7" id="KW-1185">Reference proteome</keyword>
<organism evidence="6 7">
    <name type="scientific">Ditylenchus destructor</name>
    <dbReference type="NCBI Taxonomy" id="166010"/>
    <lineage>
        <taxon>Eukaryota</taxon>
        <taxon>Metazoa</taxon>
        <taxon>Ecdysozoa</taxon>
        <taxon>Nematoda</taxon>
        <taxon>Chromadorea</taxon>
        <taxon>Rhabditida</taxon>
        <taxon>Tylenchina</taxon>
        <taxon>Tylenchomorpha</taxon>
        <taxon>Sphaerularioidea</taxon>
        <taxon>Anguinidae</taxon>
        <taxon>Anguininae</taxon>
        <taxon>Ditylenchus</taxon>
    </lineage>
</organism>
<feature type="domain" description="Maltose/galactoside acetyltransferase" evidence="5">
    <location>
        <begin position="8"/>
        <end position="63"/>
    </location>
</feature>
<proteinExistence type="inferred from homology"/>
<dbReference type="PANTHER" id="PTHR43017:SF1">
    <property type="entry name" value="ACETYLTRANSFERASE YJL218W-RELATED"/>
    <property type="match status" value="1"/>
</dbReference>